<dbReference type="Pfam" id="PF01116">
    <property type="entry name" value="F_bP_aldolase"/>
    <property type="match status" value="1"/>
</dbReference>
<dbReference type="InterPro" id="IPR050246">
    <property type="entry name" value="Class_II_FBP_aldolase"/>
</dbReference>
<dbReference type="NCBIfam" id="TIGR00167">
    <property type="entry name" value="cbbA"/>
    <property type="match status" value="1"/>
</dbReference>
<name>A0ABP6N6Q4_9ACTN</name>
<evidence type="ECO:0000313" key="2">
    <source>
        <dbReference type="EMBL" id="GAA3133931.1"/>
    </source>
</evidence>
<accession>A0ABP6N6Q4</accession>
<keyword evidence="3" id="KW-1185">Reference proteome</keyword>
<dbReference type="PROSITE" id="PS00806">
    <property type="entry name" value="ALDOLASE_CLASS_II_2"/>
    <property type="match status" value="1"/>
</dbReference>
<dbReference type="SUPFAM" id="SSF51569">
    <property type="entry name" value="Aldolase"/>
    <property type="match status" value="1"/>
</dbReference>
<sequence length="299" mass="30464">MGDAQRAVPAQELGTFIVPLVSTGDLVADARAAGRGVAAFNVITLEHAEAIAAGAEQAGSPAILQISENAVKFHGGDLSAIAAAAAAVARSSSSPLSLHLDHVTDPELMRAAHPEGFSSVMFDASKMPYDENVKATAEAVRWGHERGIWIEAELGKVGGKEGEAPLDAHTPGVRTDPAEAAAYVADTGVDALAVAVGSSHAMTSRTASLDHELIAALTTAVPVPLVLHGSSGVPDTEIRAAIASGMVKINVGTALNTAFTGAVREYLATHETGVDPRKYLAPAREAMAGTVAGFLGLLA</sequence>
<gene>
    <name evidence="2" type="ORF">GCM10010449_63400</name>
</gene>
<dbReference type="PIRSF" id="PIRSF001359">
    <property type="entry name" value="F_bP_aldolase_II"/>
    <property type="match status" value="1"/>
</dbReference>
<comment type="cofactor">
    <cofactor evidence="1">
        <name>Zn(2+)</name>
        <dbReference type="ChEBI" id="CHEBI:29105"/>
    </cofactor>
</comment>
<dbReference type="PANTHER" id="PTHR30304:SF0">
    <property type="entry name" value="D-TAGATOSE-1,6-BISPHOSPHATE ALDOLASE SUBUNIT GATY-RELATED"/>
    <property type="match status" value="1"/>
</dbReference>
<dbReference type="EMBL" id="BAAAUG010000135">
    <property type="protein sequence ID" value="GAA3133931.1"/>
    <property type="molecule type" value="Genomic_DNA"/>
</dbReference>
<dbReference type="PANTHER" id="PTHR30304">
    <property type="entry name" value="D-TAGATOSE-1,6-BISPHOSPHATE ALDOLASE"/>
    <property type="match status" value="1"/>
</dbReference>
<dbReference type="CDD" id="cd00947">
    <property type="entry name" value="TBP_aldolase_IIB"/>
    <property type="match status" value="1"/>
</dbReference>
<evidence type="ECO:0000256" key="1">
    <source>
        <dbReference type="ARBA" id="ARBA00001947"/>
    </source>
</evidence>
<comment type="caution">
    <text evidence="2">The sequence shown here is derived from an EMBL/GenBank/DDBJ whole genome shotgun (WGS) entry which is preliminary data.</text>
</comment>
<dbReference type="Proteomes" id="UP001501637">
    <property type="component" value="Unassembled WGS sequence"/>
</dbReference>
<dbReference type="Gene3D" id="3.20.20.70">
    <property type="entry name" value="Aldolase class I"/>
    <property type="match status" value="1"/>
</dbReference>
<dbReference type="InterPro" id="IPR000771">
    <property type="entry name" value="FBA_II"/>
</dbReference>
<protein>
    <submittedName>
        <fullName evidence="2">Class II fructose-bisphosphate aldolase family protein</fullName>
    </submittedName>
</protein>
<evidence type="ECO:0000313" key="3">
    <source>
        <dbReference type="Proteomes" id="UP001501637"/>
    </source>
</evidence>
<dbReference type="InterPro" id="IPR013785">
    <property type="entry name" value="Aldolase_TIM"/>
</dbReference>
<proteinExistence type="predicted"/>
<reference evidence="3" key="1">
    <citation type="journal article" date="2019" name="Int. J. Syst. Evol. Microbiol.">
        <title>The Global Catalogue of Microorganisms (GCM) 10K type strain sequencing project: providing services to taxonomists for standard genome sequencing and annotation.</title>
        <authorList>
            <consortium name="The Broad Institute Genomics Platform"/>
            <consortium name="The Broad Institute Genome Sequencing Center for Infectious Disease"/>
            <person name="Wu L."/>
            <person name="Ma J."/>
        </authorList>
    </citation>
    <scope>NUCLEOTIDE SEQUENCE [LARGE SCALE GENOMIC DNA]</scope>
    <source>
        <strain evidence="3">JCM 9092</strain>
    </source>
</reference>
<organism evidence="2 3">
    <name type="scientific">Streptomyces rectiviolaceus</name>
    <dbReference type="NCBI Taxonomy" id="332591"/>
    <lineage>
        <taxon>Bacteria</taxon>
        <taxon>Bacillati</taxon>
        <taxon>Actinomycetota</taxon>
        <taxon>Actinomycetes</taxon>
        <taxon>Kitasatosporales</taxon>
        <taxon>Streptomycetaceae</taxon>
        <taxon>Streptomyces</taxon>
    </lineage>
</organism>